<proteinExistence type="predicted"/>
<protein>
    <submittedName>
        <fullName evidence="3">Uncharacterized protein</fullName>
    </submittedName>
</protein>
<keyword evidence="4" id="KW-1185">Reference proteome</keyword>
<feature type="chain" id="PRO_5045319025" evidence="2">
    <location>
        <begin position="22"/>
        <end position="368"/>
    </location>
</feature>
<feature type="signal peptide" evidence="2">
    <location>
        <begin position="1"/>
        <end position="21"/>
    </location>
</feature>
<dbReference type="GeneID" id="92048886"/>
<evidence type="ECO:0000313" key="3">
    <source>
        <dbReference type="EMBL" id="KAK8071308.1"/>
    </source>
</evidence>
<dbReference type="Proteomes" id="UP001433268">
    <property type="component" value="Unassembled WGS sequence"/>
</dbReference>
<accession>A0ABR1VJ88</accession>
<gene>
    <name evidence="3" type="ORF">PG997_011511</name>
</gene>
<organism evidence="3 4">
    <name type="scientific">Apiospora hydei</name>
    <dbReference type="NCBI Taxonomy" id="1337664"/>
    <lineage>
        <taxon>Eukaryota</taxon>
        <taxon>Fungi</taxon>
        <taxon>Dikarya</taxon>
        <taxon>Ascomycota</taxon>
        <taxon>Pezizomycotina</taxon>
        <taxon>Sordariomycetes</taxon>
        <taxon>Xylariomycetidae</taxon>
        <taxon>Amphisphaeriales</taxon>
        <taxon>Apiosporaceae</taxon>
        <taxon>Apiospora</taxon>
    </lineage>
</organism>
<dbReference type="RefSeq" id="XP_066665116.1">
    <property type="nucleotide sequence ID" value="XM_066815826.1"/>
</dbReference>
<evidence type="ECO:0000313" key="4">
    <source>
        <dbReference type="Proteomes" id="UP001433268"/>
    </source>
</evidence>
<sequence>MRQDSLLYPFALLASVQTAHALPGAAAADDVAVVDDEPLTTSLSLRDEDTSVQPYEYDGQTSPVPRRRRRSIDWNRLVEECPNVMREMKKELSTLPRWIMQPIGYSGAAMSGAWTVCHQLGYRDCRGPVMGGVTVAFPLIFNALSDNMEGGPKHQGARPAEAPNGPQEHAKSRRDGKLATRRRHQHAVRMIEDTLLKSASSTGGSALRYDSIAEVQPSAGADAGFSHLAARRLADNGGYAVDIRGLTLGSDGPAMDHRFTSRGDGTGDVQIRPSVPAGVARRADHAGFKISYKVVEDGDLGLEPDADGVDWASDTMAQDWAKRADENHNMGDYIAAVTMGDSGTVVQFRVIPEKGGFGENYEDVNTCN</sequence>
<comment type="caution">
    <text evidence="3">The sequence shown here is derived from an EMBL/GenBank/DDBJ whole genome shotgun (WGS) entry which is preliminary data.</text>
</comment>
<evidence type="ECO:0000256" key="1">
    <source>
        <dbReference type="SAM" id="MobiDB-lite"/>
    </source>
</evidence>
<reference evidence="3 4" key="1">
    <citation type="submission" date="2023-01" db="EMBL/GenBank/DDBJ databases">
        <title>Analysis of 21 Apiospora genomes using comparative genomics revels a genus with tremendous synthesis potential of carbohydrate active enzymes and secondary metabolites.</title>
        <authorList>
            <person name="Sorensen T."/>
        </authorList>
    </citation>
    <scope>NUCLEOTIDE SEQUENCE [LARGE SCALE GENOMIC DNA]</scope>
    <source>
        <strain evidence="3 4">CBS 114990</strain>
    </source>
</reference>
<dbReference type="EMBL" id="JAQQWN010000008">
    <property type="protein sequence ID" value="KAK8071308.1"/>
    <property type="molecule type" value="Genomic_DNA"/>
</dbReference>
<feature type="compositionally biased region" description="Basic and acidic residues" evidence="1">
    <location>
        <begin position="168"/>
        <end position="178"/>
    </location>
</feature>
<evidence type="ECO:0000256" key="2">
    <source>
        <dbReference type="SAM" id="SignalP"/>
    </source>
</evidence>
<name>A0ABR1VJ88_9PEZI</name>
<feature type="region of interest" description="Disordered" evidence="1">
    <location>
        <begin position="148"/>
        <end position="181"/>
    </location>
</feature>
<keyword evidence="2" id="KW-0732">Signal</keyword>